<dbReference type="InterPro" id="IPR036962">
    <property type="entry name" value="Glyco_hydro_3_N_sf"/>
</dbReference>
<proteinExistence type="inferred from homology"/>
<dbReference type="GO" id="GO:0004563">
    <property type="term" value="F:beta-N-acetylhexosaminidase activity"/>
    <property type="evidence" value="ECO:0007669"/>
    <property type="project" value="UniProtKB-EC"/>
</dbReference>
<dbReference type="InterPro" id="IPR001764">
    <property type="entry name" value="Glyco_hydro_3_N"/>
</dbReference>
<evidence type="ECO:0000256" key="2">
    <source>
        <dbReference type="ARBA" id="ARBA00022801"/>
    </source>
</evidence>
<dbReference type="InterPro" id="IPR036881">
    <property type="entry name" value="Glyco_hydro_3_C_sf"/>
</dbReference>
<evidence type="ECO:0000313" key="5">
    <source>
        <dbReference type="EMBL" id="MFD1179086.1"/>
    </source>
</evidence>
<dbReference type="EMBL" id="JBHTLM010000024">
    <property type="protein sequence ID" value="MFD1179086.1"/>
    <property type="molecule type" value="Genomic_DNA"/>
</dbReference>
<dbReference type="EC" id="3.2.1.52" evidence="5"/>
<gene>
    <name evidence="5" type="primary">nagZ</name>
    <name evidence="5" type="ORF">ACFQ3W_22665</name>
</gene>
<dbReference type="Gene3D" id="3.20.20.300">
    <property type="entry name" value="Glycoside hydrolase, family 3, N-terminal domain"/>
    <property type="match status" value="1"/>
</dbReference>
<organism evidence="5 6">
    <name type="scientific">Paenibacillus puldeungensis</name>
    <dbReference type="NCBI Taxonomy" id="696536"/>
    <lineage>
        <taxon>Bacteria</taxon>
        <taxon>Bacillati</taxon>
        <taxon>Bacillota</taxon>
        <taxon>Bacilli</taxon>
        <taxon>Bacillales</taxon>
        <taxon>Paenibacillaceae</taxon>
        <taxon>Paenibacillus</taxon>
    </lineage>
</organism>
<dbReference type="RefSeq" id="WP_379321513.1">
    <property type="nucleotide sequence ID" value="NZ_JBHTLM010000024.1"/>
</dbReference>
<comment type="similarity">
    <text evidence="1">Belongs to the glycosyl hydrolase 3 family.</text>
</comment>
<dbReference type="PANTHER" id="PTHR30480">
    <property type="entry name" value="BETA-HEXOSAMINIDASE-RELATED"/>
    <property type="match status" value="1"/>
</dbReference>
<dbReference type="SUPFAM" id="SSF51445">
    <property type="entry name" value="(Trans)glycosidases"/>
    <property type="match status" value="1"/>
</dbReference>
<dbReference type="Gene3D" id="3.40.50.1700">
    <property type="entry name" value="Glycoside hydrolase family 3 C-terminal domain"/>
    <property type="match status" value="1"/>
</dbReference>
<dbReference type="InterPro" id="IPR050226">
    <property type="entry name" value="NagZ_Beta-hexosaminidase"/>
</dbReference>
<reference evidence="6" key="1">
    <citation type="journal article" date="2019" name="Int. J. Syst. Evol. Microbiol.">
        <title>The Global Catalogue of Microorganisms (GCM) 10K type strain sequencing project: providing services to taxonomists for standard genome sequencing and annotation.</title>
        <authorList>
            <consortium name="The Broad Institute Genomics Platform"/>
            <consortium name="The Broad Institute Genome Sequencing Center for Infectious Disease"/>
            <person name="Wu L."/>
            <person name="Ma J."/>
        </authorList>
    </citation>
    <scope>NUCLEOTIDE SEQUENCE [LARGE SCALE GENOMIC DNA]</scope>
    <source>
        <strain evidence="6">CCUG 59189</strain>
    </source>
</reference>
<feature type="domain" description="Glycoside hydrolase family 3 N-terminal" evidence="4">
    <location>
        <begin position="6"/>
        <end position="327"/>
    </location>
</feature>
<dbReference type="Proteomes" id="UP001597262">
    <property type="component" value="Unassembled WGS sequence"/>
</dbReference>
<sequence>MNKLSLREKIGQLIVTGFPGPEITDDLNRLITEYKIGNIILFSHNVQSVNQLSRLCTELQERITEQTGQPALISIDQEGGRVTRLPDEATNVPGAMAIASTGRPENAYAAGRTTARELRELGINFNLAPVLDINNNKQNPVINVRSYGDTAETVEEYGLQMLRGLQEGGVLASIKHFPGHGDTAVDSHLGLPVIDKSLEQLEELELKPFRRAIECGAECITTAHILFPTVEKEQIPATMSKTIITDLLKQKLGYSGLVISDCLEMEAIQKFYGTAKGAVGAIKAGVHMVFVSHTPKLVMEAVHQLEQAVLSGELPMKIVDEAVEKVMYYKNKYAGASQVERDLSIVGCAAHRRVAEEISLESICHVRGELKLVETGDRGTIFIGSYPYRSDMASSSVNHSFSFPETMGQAFNTAHLLIDINPAEHEIHEVVEQVKSYSHIVIGLYNGRENQGQLKLVHRLKELGVNVTAVALGRPYDLELLEDDVCGLAAFEYTPLAVKSIISILNGSVKPSGKISIAFGN</sequence>
<keyword evidence="3 5" id="KW-0326">Glycosidase</keyword>
<evidence type="ECO:0000256" key="3">
    <source>
        <dbReference type="ARBA" id="ARBA00023295"/>
    </source>
</evidence>
<dbReference type="PANTHER" id="PTHR30480:SF16">
    <property type="entry name" value="GLYCOSIDE HYDROLASE FAMILY 3 DOMAIN PROTEIN"/>
    <property type="match status" value="1"/>
</dbReference>
<evidence type="ECO:0000313" key="6">
    <source>
        <dbReference type="Proteomes" id="UP001597262"/>
    </source>
</evidence>
<dbReference type="NCBIfam" id="NF003740">
    <property type="entry name" value="PRK05337.1"/>
    <property type="match status" value="1"/>
</dbReference>
<evidence type="ECO:0000256" key="1">
    <source>
        <dbReference type="ARBA" id="ARBA00005336"/>
    </source>
</evidence>
<keyword evidence="6" id="KW-1185">Reference proteome</keyword>
<accession>A0ABW3S402</accession>
<dbReference type="InterPro" id="IPR017853">
    <property type="entry name" value="GH"/>
</dbReference>
<name>A0ABW3S402_9BACL</name>
<evidence type="ECO:0000259" key="4">
    <source>
        <dbReference type="Pfam" id="PF00933"/>
    </source>
</evidence>
<comment type="caution">
    <text evidence="5">The sequence shown here is derived from an EMBL/GenBank/DDBJ whole genome shotgun (WGS) entry which is preliminary data.</text>
</comment>
<dbReference type="Pfam" id="PF00933">
    <property type="entry name" value="Glyco_hydro_3"/>
    <property type="match status" value="1"/>
</dbReference>
<keyword evidence="2 5" id="KW-0378">Hydrolase</keyword>
<protein>
    <submittedName>
        <fullName evidence="5">Beta-N-acetylhexosaminidase</fullName>
        <ecNumber evidence="5">3.2.1.52</ecNumber>
    </submittedName>
</protein>